<dbReference type="InterPro" id="IPR000438">
    <property type="entry name" value="Acetyl_CoA_COase_Trfase_b_su"/>
</dbReference>
<dbReference type="RefSeq" id="WP_109093076.1">
    <property type="nucleotide sequence ID" value="NZ_CAMELQ010000016.1"/>
</dbReference>
<keyword evidence="4" id="KW-1185">Reference proteome</keyword>
<dbReference type="GO" id="GO:0016740">
    <property type="term" value="F:transferase activity"/>
    <property type="evidence" value="ECO:0007669"/>
    <property type="project" value="UniProtKB-KW"/>
</dbReference>
<dbReference type="EMBL" id="QETB01000001">
    <property type="protein sequence ID" value="PWF27581.1"/>
    <property type="molecule type" value="Genomic_DNA"/>
</dbReference>
<dbReference type="PROSITE" id="PS50989">
    <property type="entry name" value="COA_CT_CTER"/>
    <property type="match status" value="1"/>
</dbReference>
<name>A0A2V1KD46_9ACTO</name>
<sequence length="534" mass="57461">MVSKRGIRGLPDESQTIDRTSRVVNRADFAAYQEELSETAESKARSRQHPKSKQTARERIDMFVDNFTEIGQFVGGNMAQGFLGAAVVTGIGEVDGRPVAVYAQDFSISGGTLGRTEGDKIIALMDKALELRIPIVAMLDSGGARIQEGVLALSQYGRIFRKTVEASGVIPQISVILGPCAGGAVYCPALTDFIVMTKDHAHMFVTGPDVVKATTGEEVSFEDLGGAAIHNFQSGVAHYQAEDEDDALDYTRALLTYLPSNCDGPTRRWDYEEGPEDAASAAAIASLIPESSKQPYDMVEVIRHLVDYGEFVQVQELFAPSIVVGFACLNGESVGIVANQPLNEAGTLDVDASEKSGRFVQFCDAFNLPVITLVDVPGYRPGTEQEQAGIIRRGAKLIWSYANATVPLVTVVLRKAYGGAYIVMGSKALGGDMNFAWPGAEIAVLGADGAVAITGRRELKAAEAEGRDVAAIKQELIEDYTRENVNPYLAVASGELDAIITPESTRTHIVSALRILRTKDRSHTGTRRHGNMPM</sequence>
<accession>A0A2V1KD46</accession>
<evidence type="ECO:0000259" key="1">
    <source>
        <dbReference type="PROSITE" id="PS50980"/>
    </source>
</evidence>
<dbReference type="Pfam" id="PF01039">
    <property type="entry name" value="Carboxyl_trans"/>
    <property type="match status" value="1"/>
</dbReference>
<comment type="caution">
    <text evidence="3">The sequence shown here is derived from an EMBL/GenBank/DDBJ whole genome shotgun (WGS) entry which is preliminary data.</text>
</comment>
<dbReference type="PANTHER" id="PTHR43842:SF2">
    <property type="entry name" value="PROPIONYL-COA CARBOXYLASE BETA CHAIN, MITOCHONDRIAL"/>
    <property type="match status" value="1"/>
</dbReference>
<dbReference type="Gene3D" id="3.90.226.10">
    <property type="entry name" value="2-enoyl-CoA Hydratase, Chain A, domain 1"/>
    <property type="match status" value="2"/>
</dbReference>
<evidence type="ECO:0000259" key="2">
    <source>
        <dbReference type="PROSITE" id="PS50989"/>
    </source>
</evidence>
<dbReference type="OrthoDB" id="9803706at2"/>
<dbReference type="GO" id="GO:0003989">
    <property type="term" value="F:acetyl-CoA carboxylase activity"/>
    <property type="evidence" value="ECO:0007669"/>
    <property type="project" value="InterPro"/>
</dbReference>
<dbReference type="PRINTS" id="PR01070">
    <property type="entry name" value="ACCCTRFRASEB"/>
</dbReference>
<dbReference type="PROSITE" id="PS50980">
    <property type="entry name" value="COA_CT_NTER"/>
    <property type="match status" value="1"/>
</dbReference>
<dbReference type="GO" id="GO:0006633">
    <property type="term" value="P:fatty acid biosynthetic process"/>
    <property type="evidence" value="ECO:0007669"/>
    <property type="project" value="InterPro"/>
</dbReference>
<dbReference type="SUPFAM" id="SSF52096">
    <property type="entry name" value="ClpP/crotonase"/>
    <property type="match status" value="2"/>
</dbReference>
<feature type="domain" description="CoA carboxyltransferase C-terminal" evidence="2">
    <location>
        <begin position="275"/>
        <end position="515"/>
    </location>
</feature>
<dbReference type="GO" id="GO:0004658">
    <property type="term" value="F:propionyl-CoA carboxylase activity"/>
    <property type="evidence" value="ECO:0007669"/>
    <property type="project" value="TreeGrafter"/>
</dbReference>
<dbReference type="AlphaFoldDB" id="A0A2V1KD46"/>
<dbReference type="PANTHER" id="PTHR43842">
    <property type="entry name" value="PROPIONYL-COA CARBOXYLASE BETA CHAIN"/>
    <property type="match status" value="1"/>
</dbReference>
<feature type="domain" description="CoA carboxyltransferase N-terminal" evidence="1">
    <location>
        <begin position="20"/>
        <end position="270"/>
    </location>
</feature>
<evidence type="ECO:0000313" key="4">
    <source>
        <dbReference type="Proteomes" id="UP000245283"/>
    </source>
</evidence>
<dbReference type="Proteomes" id="UP000245283">
    <property type="component" value="Unassembled WGS sequence"/>
</dbReference>
<dbReference type="InterPro" id="IPR029045">
    <property type="entry name" value="ClpP/crotonase-like_dom_sf"/>
</dbReference>
<protein>
    <submittedName>
        <fullName evidence="3">Methylmalonyl-CoA carboxyltransferase</fullName>
    </submittedName>
</protein>
<dbReference type="InterPro" id="IPR034733">
    <property type="entry name" value="AcCoA_carboxyl_beta"/>
</dbReference>
<proteinExistence type="predicted"/>
<keyword evidence="3" id="KW-0808">Transferase</keyword>
<reference evidence="4" key="1">
    <citation type="submission" date="2018-05" db="EMBL/GenBank/DDBJ databases">
        <authorList>
            <person name="Li Y."/>
        </authorList>
    </citation>
    <scope>NUCLEOTIDE SEQUENCE [LARGE SCALE GENOMIC DNA]</scope>
    <source>
        <strain evidence="4">sk1b4</strain>
    </source>
</reference>
<dbReference type="InterPro" id="IPR011762">
    <property type="entry name" value="COA_CT_N"/>
</dbReference>
<dbReference type="GO" id="GO:0009317">
    <property type="term" value="C:acetyl-CoA carboxylase complex"/>
    <property type="evidence" value="ECO:0007669"/>
    <property type="project" value="InterPro"/>
</dbReference>
<dbReference type="InterPro" id="IPR011763">
    <property type="entry name" value="COA_CT_C"/>
</dbReference>
<evidence type="ECO:0000313" key="3">
    <source>
        <dbReference type="EMBL" id="PWF27581.1"/>
    </source>
</evidence>
<gene>
    <name evidence="3" type="ORF">DD236_04170</name>
</gene>
<organism evidence="3 4">
    <name type="scientific">Ancrocorticia populi</name>
    <dbReference type="NCBI Taxonomy" id="2175228"/>
    <lineage>
        <taxon>Bacteria</taxon>
        <taxon>Bacillati</taxon>
        <taxon>Actinomycetota</taxon>
        <taxon>Actinomycetes</taxon>
        <taxon>Actinomycetales</taxon>
        <taxon>Actinomycetaceae</taxon>
        <taxon>Ancrocorticia</taxon>
    </lineage>
</organism>
<dbReference type="InterPro" id="IPR051047">
    <property type="entry name" value="AccD/PCCB"/>
</dbReference>